<dbReference type="Pfam" id="PF19570">
    <property type="entry name" value="DUF6088"/>
    <property type="match status" value="1"/>
</dbReference>
<dbReference type="OrthoDB" id="9798200at2"/>
<gene>
    <name evidence="1" type="ORF">SAMN05660226_02293</name>
</gene>
<name>A0A1T5CT43_9SPHI</name>
<dbReference type="Proteomes" id="UP000190541">
    <property type="component" value="Unassembled WGS sequence"/>
</dbReference>
<reference evidence="1 2" key="1">
    <citation type="submission" date="2017-02" db="EMBL/GenBank/DDBJ databases">
        <authorList>
            <person name="Peterson S.W."/>
        </authorList>
    </citation>
    <scope>NUCLEOTIDE SEQUENCE [LARGE SCALE GENOMIC DNA]</scope>
    <source>
        <strain evidence="1 2">DSM 22899</strain>
    </source>
</reference>
<dbReference type="EMBL" id="FUYS01000005">
    <property type="protein sequence ID" value="SKB62360.1"/>
    <property type="molecule type" value="Genomic_DNA"/>
</dbReference>
<proteinExistence type="predicted"/>
<dbReference type="RefSeq" id="WP_079716992.1">
    <property type="nucleotide sequence ID" value="NZ_FUYS01000005.1"/>
</dbReference>
<protein>
    <recommendedName>
        <fullName evidence="3">Transcriptional regulator, AbiEi antitoxin, Type IV TA system</fullName>
    </recommendedName>
</protein>
<sequence>MARVNELKRQLKPGQVYRREDLTPYSNAVDRHLAQLVRDGTLQKLAQGLYYFPKKTAFGTPPPNDETLVRSFLKDKRFLLTSPNSYNTLGVGTTQLYNKRVVYNLKRHEEVTLNGKTFFFHKTPYFPKKATPEFLLVDLVNNLDSLAEEREQILKNILAKAKTMNLAKLEHAVDEYGHSKTKKLFRPVLAEMKKTRHAQ</sequence>
<organism evidence="1 2">
    <name type="scientific">Parapedobacter luteus</name>
    <dbReference type="NCBI Taxonomy" id="623280"/>
    <lineage>
        <taxon>Bacteria</taxon>
        <taxon>Pseudomonadati</taxon>
        <taxon>Bacteroidota</taxon>
        <taxon>Sphingobacteriia</taxon>
        <taxon>Sphingobacteriales</taxon>
        <taxon>Sphingobacteriaceae</taxon>
        <taxon>Parapedobacter</taxon>
    </lineage>
</organism>
<evidence type="ECO:0000313" key="1">
    <source>
        <dbReference type="EMBL" id="SKB62360.1"/>
    </source>
</evidence>
<dbReference type="AlphaFoldDB" id="A0A1T5CT43"/>
<dbReference type="InterPro" id="IPR045738">
    <property type="entry name" value="DUF6088"/>
</dbReference>
<evidence type="ECO:0008006" key="3">
    <source>
        <dbReference type="Google" id="ProtNLM"/>
    </source>
</evidence>
<keyword evidence="2" id="KW-1185">Reference proteome</keyword>
<accession>A0A1T5CT43</accession>
<evidence type="ECO:0000313" key="2">
    <source>
        <dbReference type="Proteomes" id="UP000190541"/>
    </source>
</evidence>